<dbReference type="Proteomes" id="UP001652740">
    <property type="component" value="Unplaced"/>
</dbReference>
<protein>
    <submittedName>
        <fullName evidence="3">Uncharacterized protein LOC113521024</fullName>
    </submittedName>
</protein>
<dbReference type="InterPro" id="IPR013087">
    <property type="entry name" value="Znf_C2H2_type"/>
</dbReference>
<gene>
    <name evidence="3" type="primary">LOC113521024</name>
</gene>
<reference evidence="3" key="1">
    <citation type="submission" date="2025-08" db="UniProtKB">
        <authorList>
            <consortium name="RefSeq"/>
        </authorList>
    </citation>
    <scope>IDENTIFICATION</scope>
    <source>
        <tissue evidence="3">Whole larvae</tissue>
    </source>
</reference>
<proteinExistence type="predicted"/>
<evidence type="ECO:0000313" key="2">
    <source>
        <dbReference type="Proteomes" id="UP001652740"/>
    </source>
</evidence>
<feature type="domain" description="C2H2-type" evidence="1">
    <location>
        <begin position="90"/>
        <end position="111"/>
    </location>
</feature>
<dbReference type="InParanoid" id="A0A6J3C7K8"/>
<organism evidence="2 3">
    <name type="scientific">Galleria mellonella</name>
    <name type="common">Greater wax moth</name>
    <dbReference type="NCBI Taxonomy" id="7137"/>
    <lineage>
        <taxon>Eukaryota</taxon>
        <taxon>Metazoa</taxon>
        <taxon>Ecdysozoa</taxon>
        <taxon>Arthropoda</taxon>
        <taxon>Hexapoda</taxon>
        <taxon>Insecta</taxon>
        <taxon>Pterygota</taxon>
        <taxon>Neoptera</taxon>
        <taxon>Endopterygota</taxon>
        <taxon>Lepidoptera</taxon>
        <taxon>Glossata</taxon>
        <taxon>Ditrysia</taxon>
        <taxon>Pyraloidea</taxon>
        <taxon>Pyralidae</taxon>
        <taxon>Galleriinae</taxon>
        <taxon>Galleria</taxon>
    </lineage>
</organism>
<accession>A0A6J3C7K8</accession>
<evidence type="ECO:0000259" key="1">
    <source>
        <dbReference type="PROSITE" id="PS00028"/>
    </source>
</evidence>
<dbReference type="KEGG" id="gmw:113521024"/>
<sequence>MADSQYIPTSQSKFCVADSKVTSSLNNYFLCNYCDTDVKFVSKRLIIHHLKQCSKNIENMATKTLENDQKICVTVSKNNSDGHKLSQSYCKVCNQDFTNVWKLRYHIRRDHFNLQAKIPYCDMKKVNQVWFEKVQNSNKIIEVRKTGHNSLIFRRLSEKTAIKVIDTCANIVDLSNLYPTIRRSPAKSSRVLVECDICQKKLLKRYVLSHKLRKHKEFRMVYTEKLKKS</sequence>
<dbReference type="GeneID" id="113521024"/>
<evidence type="ECO:0000313" key="3">
    <source>
        <dbReference type="RefSeq" id="XP_031767800.2"/>
    </source>
</evidence>
<name>A0A6J3C7K8_GALME</name>
<dbReference type="PROSITE" id="PS00028">
    <property type="entry name" value="ZINC_FINGER_C2H2_1"/>
    <property type="match status" value="1"/>
</dbReference>
<dbReference type="AlphaFoldDB" id="A0A6J3C7K8"/>
<keyword evidence="2" id="KW-1185">Reference proteome</keyword>
<dbReference type="RefSeq" id="XP_031767800.2">
    <property type="nucleotide sequence ID" value="XM_031911940.2"/>
</dbReference>